<comment type="caution">
    <text evidence="1">The sequence shown here is derived from an EMBL/GenBank/DDBJ whole genome shotgun (WGS) entry which is preliminary data.</text>
</comment>
<dbReference type="Proteomes" id="UP000005555">
    <property type="component" value="Unassembled WGS sequence"/>
</dbReference>
<evidence type="ECO:0000313" key="1">
    <source>
        <dbReference type="EMBL" id="EAS46727.1"/>
    </source>
</evidence>
<organism evidence="1 2">
    <name type="scientific">gamma proteobacterium HTCC2207</name>
    <dbReference type="NCBI Taxonomy" id="314287"/>
    <lineage>
        <taxon>Bacteria</taxon>
        <taxon>Pseudomonadati</taxon>
        <taxon>Pseudomonadota</taxon>
        <taxon>Gammaproteobacteria</taxon>
        <taxon>Cellvibrionales</taxon>
        <taxon>Porticoccaceae</taxon>
        <taxon>SAR92 clade</taxon>
    </lineage>
</organism>
<dbReference type="eggNOG" id="ENOG50335X0">
    <property type="taxonomic scope" value="Bacteria"/>
</dbReference>
<dbReference type="OrthoDB" id="5714719at2"/>
<name>Q1YR81_9GAMM</name>
<keyword evidence="2" id="KW-1185">Reference proteome</keyword>
<evidence type="ECO:0000313" key="2">
    <source>
        <dbReference type="Proteomes" id="UP000005555"/>
    </source>
</evidence>
<reference evidence="1 2" key="1">
    <citation type="submission" date="2006-03" db="EMBL/GenBank/DDBJ databases">
        <authorList>
            <person name="Giovannoni S.J."/>
            <person name="Cho J.-C."/>
            <person name="Ferriera S."/>
            <person name="Johnson J."/>
            <person name="Kravitz S."/>
            <person name="Halpern A."/>
            <person name="Remington K."/>
            <person name="Beeson K."/>
            <person name="Tran B."/>
            <person name="Rogers Y.-H."/>
            <person name="Friedman R."/>
            <person name="Venter J.C."/>
        </authorList>
    </citation>
    <scope>NUCLEOTIDE SEQUENCE [LARGE SCALE GENOMIC DNA]</scope>
    <source>
        <strain evidence="1 2">HTCC2207</strain>
    </source>
</reference>
<dbReference type="HOGENOM" id="CLU_661836_0_0_6"/>
<protein>
    <submittedName>
        <fullName evidence="1">Uncharacterized protein</fullName>
    </submittedName>
</protein>
<dbReference type="EMBL" id="AAPI01000005">
    <property type="protein sequence ID" value="EAS46727.1"/>
    <property type="molecule type" value="Genomic_DNA"/>
</dbReference>
<sequence>MHTKVNQSTAKLWDLLDSLKLPDDDYSNHTFFRPLVVHKSSPKYDYANELIESFVARSNTKQRGAKQLAEFKRHWQYMLMNLCSVSFQRRWLLVSLDKNEYSNDHWLKLQGLSYGLTKEIVSYLVTTGMIELKLGKRYENNPARTRLFPTPKLANVLYSLFFFIEEDIKPPYLRINEGEGNWTSTILSLPDDHPEVIEMTTINEFLKGHSWACKAPVRLVYKSNAFNGGRLSTPFQNLPDRNVRIRINTLIDEQPICEVDFNANHLRLNLAFRSKESAGDTPYEDIGEIAGVNNRDQIKRIITVAMGASDEAGGYGSLYTEGFNKAYVRRIHDAALKRFPKLQLFKGWGVYAQNFEGQILKDVMLQGVKKDIVCLPVHDAVAVQQQHQAWAKEVMLDTWQRYMDGVKTRVKVDMP</sequence>
<accession>Q1YR81</accession>
<gene>
    <name evidence="1" type="ORF">GB2207_03784</name>
</gene>
<proteinExistence type="predicted"/>
<dbReference type="AlphaFoldDB" id="Q1YR81"/>